<sequence length="630" mass="70693">MSTRLGDRLDAARQRGFVGRRRELAAFHDLLDQASATQVLLVHGAGGVGKTALLHRYAWLANRAERTVVWLDGHELTGLDDLKVDAADGLVLLVDTVERVPGLERWLRRELLPRLPADAAVVIAGRDRPEPVWRADPGWRELVRVIPLGNLDHEDGTRLLAARGVSEEEREAALEFTRGHPLALALVADVSAQRRFSAGSAHEVMGELLRGFVETVPSPLHRRALEACAQVLATTEPLLQALLDLDDASELFSWLRGLSIVEYGSRGLFPHDLARDALVAELGWRDPDGCEEIRRRAAAYYRQQFAEPSRHSVLLDYVYLHRATSALGSFVVGYPQTSSLSADRPTRAELGTIVSWVRKHEGDESARLCERWLARHEPTVIRGRDGTAAGFYLLIDAVPDPEDPATRDLEPGHTRMVRFWMDGRRYQEPSPVQLFMTTQLFRSYLTGDRPDRTLLTFASAEPWVEGCAHVDFHRLPSADFTVGEHTFAVFCHDWREVPPLTWVARLAERDALIEAAPVERRTLDEEQFAQAVRDALRAYGRADGLRDSPLLGALNLREHELRALFEEVAAQLAASPRDLKAHRALHHTFLRPARTQADAATLLGLPTTTYRRHLALAEARFTELLWQRAH</sequence>
<feature type="domain" description="Novel STAND NTPase 5" evidence="1">
    <location>
        <begin position="16"/>
        <end position="128"/>
    </location>
</feature>
<dbReference type="EMBL" id="BLAF01000111">
    <property type="protein sequence ID" value="GES27125.1"/>
    <property type="molecule type" value="Genomic_DNA"/>
</dbReference>
<evidence type="ECO:0000313" key="3">
    <source>
        <dbReference type="Proteomes" id="UP000377595"/>
    </source>
</evidence>
<dbReference type="Pfam" id="PF25199">
    <property type="entry name" value="nSTAND_NTPase5"/>
    <property type="match status" value="1"/>
</dbReference>
<dbReference type="InterPro" id="IPR057574">
    <property type="entry name" value="nSTAND_NTPase5_dom"/>
</dbReference>
<proteinExistence type="predicted"/>
<reference evidence="2 3" key="1">
    <citation type="submission" date="2019-10" db="EMBL/GenBank/DDBJ databases">
        <title>Whole genome shotgun sequence of Acrocarpospora pleiomorpha NBRC 16267.</title>
        <authorList>
            <person name="Ichikawa N."/>
            <person name="Kimura A."/>
            <person name="Kitahashi Y."/>
            <person name="Komaki H."/>
            <person name="Oguchi A."/>
        </authorList>
    </citation>
    <scope>NUCLEOTIDE SEQUENCE [LARGE SCALE GENOMIC DNA]</scope>
    <source>
        <strain evidence="2 3">NBRC 16267</strain>
    </source>
</reference>
<protein>
    <recommendedName>
        <fullName evidence="1">Novel STAND NTPase 5 domain-containing protein</fullName>
    </recommendedName>
</protein>
<gene>
    <name evidence="2" type="ORF">Aple_100240</name>
</gene>
<dbReference type="SUPFAM" id="SSF52540">
    <property type="entry name" value="P-loop containing nucleoside triphosphate hydrolases"/>
    <property type="match status" value="1"/>
</dbReference>
<keyword evidence="3" id="KW-1185">Reference proteome</keyword>
<dbReference type="Gene3D" id="3.40.50.300">
    <property type="entry name" value="P-loop containing nucleotide triphosphate hydrolases"/>
    <property type="match status" value="1"/>
</dbReference>
<dbReference type="Proteomes" id="UP000377595">
    <property type="component" value="Unassembled WGS sequence"/>
</dbReference>
<dbReference type="AlphaFoldDB" id="A0A5M3Y1B8"/>
<comment type="caution">
    <text evidence="2">The sequence shown here is derived from an EMBL/GenBank/DDBJ whole genome shotgun (WGS) entry which is preliminary data.</text>
</comment>
<organism evidence="2 3">
    <name type="scientific">Acrocarpospora pleiomorpha</name>
    <dbReference type="NCBI Taxonomy" id="90975"/>
    <lineage>
        <taxon>Bacteria</taxon>
        <taxon>Bacillati</taxon>
        <taxon>Actinomycetota</taxon>
        <taxon>Actinomycetes</taxon>
        <taxon>Streptosporangiales</taxon>
        <taxon>Streptosporangiaceae</taxon>
        <taxon>Acrocarpospora</taxon>
    </lineage>
</organism>
<evidence type="ECO:0000259" key="1">
    <source>
        <dbReference type="Pfam" id="PF25199"/>
    </source>
</evidence>
<evidence type="ECO:0000313" key="2">
    <source>
        <dbReference type="EMBL" id="GES27125.1"/>
    </source>
</evidence>
<dbReference type="RefSeq" id="WP_155351793.1">
    <property type="nucleotide sequence ID" value="NZ_BAAAHM010000006.1"/>
</dbReference>
<dbReference type="InterPro" id="IPR027417">
    <property type="entry name" value="P-loop_NTPase"/>
</dbReference>
<accession>A0A5M3Y1B8</accession>
<name>A0A5M3Y1B8_9ACTN</name>
<dbReference type="OrthoDB" id="5167319at2"/>